<name>A0ABU1BBP4_PSEHA</name>
<gene>
    <name evidence="5" type="ORF">RC083_10190</name>
</gene>
<dbReference type="EMBL" id="JAVIFY010000006">
    <property type="protein sequence ID" value="MDQ9091958.1"/>
    <property type="molecule type" value="Genomic_DNA"/>
</dbReference>
<sequence length="341" mass="39019">MSTKLTDVSYIDTPCQGLQSWAAQLADLAKHRGIHPDKLLKGTKLFYQDFAAGTAIISVAQFYQLQENCRQFDNQHQLSFLLGRKLLNNNPLYSAFSQAESLCSLQKILIRAPLHGFNLFNATHKHHQGRHYFIINLSFGAINTLVEQFCCELFASFIAATCKWRIGNNSDLSFSFPYPEPKHIEQYQTNLQANCKFSQQLFMVSVSDELYNRHLIDSCPSLLQQSLASIGQQPLPAKPWLQAVREYITKHPQQNLETVAHYFAMSPATFKRKLKQHHTRFSTLQDCINRQTAVFNLTTLAQSNETLASTLNFTDLTNFRRAFKRWTGTTPSNLRCQLKSM</sequence>
<dbReference type="PANTHER" id="PTHR47894">
    <property type="entry name" value="HTH-TYPE TRANSCRIPTIONAL REGULATOR GADX"/>
    <property type="match status" value="1"/>
</dbReference>
<dbReference type="SMART" id="SM00342">
    <property type="entry name" value="HTH_ARAC"/>
    <property type="match status" value="1"/>
</dbReference>
<evidence type="ECO:0000256" key="2">
    <source>
        <dbReference type="ARBA" id="ARBA00023125"/>
    </source>
</evidence>
<keyword evidence="2" id="KW-0238">DNA-binding</keyword>
<organism evidence="5 6">
    <name type="scientific">Pseudoalteromonas haloplanktis</name>
    <name type="common">Alteromonas haloplanktis</name>
    <dbReference type="NCBI Taxonomy" id="228"/>
    <lineage>
        <taxon>Bacteria</taxon>
        <taxon>Pseudomonadati</taxon>
        <taxon>Pseudomonadota</taxon>
        <taxon>Gammaproteobacteria</taxon>
        <taxon>Alteromonadales</taxon>
        <taxon>Pseudoalteromonadaceae</taxon>
        <taxon>Pseudoalteromonas</taxon>
    </lineage>
</organism>
<feature type="domain" description="HTH araC/xylS-type" evidence="4">
    <location>
        <begin position="238"/>
        <end position="337"/>
    </location>
</feature>
<accession>A0ABU1BBP4</accession>
<dbReference type="RefSeq" id="WP_158217505.1">
    <property type="nucleotide sequence ID" value="NZ_JAVIFY010000006.1"/>
</dbReference>
<dbReference type="SUPFAM" id="SSF46689">
    <property type="entry name" value="Homeodomain-like"/>
    <property type="match status" value="1"/>
</dbReference>
<dbReference type="InterPro" id="IPR032687">
    <property type="entry name" value="AraC-type_N"/>
</dbReference>
<dbReference type="InterPro" id="IPR018060">
    <property type="entry name" value="HTH_AraC"/>
</dbReference>
<evidence type="ECO:0000256" key="1">
    <source>
        <dbReference type="ARBA" id="ARBA00023015"/>
    </source>
</evidence>
<dbReference type="InterPro" id="IPR009057">
    <property type="entry name" value="Homeodomain-like_sf"/>
</dbReference>
<dbReference type="Gene3D" id="1.10.10.60">
    <property type="entry name" value="Homeodomain-like"/>
    <property type="match status" value="1"/>
</dbReference>
<keyword evidence="3" id="KW-0804">Transcription</keyword>
<dbReference type="Pfam" id="PF12833">
    <property type="entry name" value="HTH_18"/>
    <property type="match status" value="1"/>
</dbReference>
<reference evidence="5 6" key="1">
    <citation type="submission" date="2023-08" db="EMBL/GenBank/DDBJ databases">
        <title>Pseudoalteromonas haloplanktis LL1 genome.</title>
        <authorList>
            <person name="Wu S."/>
        </authorList>
    </citation>
    <scope>NUCLEOTIDE SEQUENCE [LARGE SCALE GENOMIC DNA]</scope>
    <source>
        <strain evidence="5 6">LL1</strain>
    </source>
</reference>
<dbReference type="Pfam" id="PF12625">
    <property type="entry name" value="Arabinose_bd"/>
    <property type="match status" value="1"/>
</dbReference>
<dbReference type="Proteomes" id="UP001226574">
    <property type="component" value="Unassembled WGS sequence"/>
</dbReference>
<evidence type="ECO:0000313" key="6">
    <source>
        <dbReference type="Proteomes" id="UP001226574"/>
    </source>
</evidence>
<keyword evidence="1" id="KW-0805">Transcription regulation</keyword>
<comment type="caution">
    <text evidence="5">The sequence shown here is derived from an EMBL/GenBank/DDBJ whole genome shotgun (WGS) entry which is preliminary data.</text>
</comment>
<evidence type="ECO:0000313" key="5">
    <source>
        <dbReference type="EMBL" id="MDQ9091958.1"/>
    </source>
</evidence>
<keyword evidence="6" id="KW-1185">Reference proteome</keyword>
<evidence type="ECO:0000259" key="4">
    <source>
        <dbReference type="PROSITE" id="PS01124"/>
    </source>
</evidence>
<evidence type="ECO:0000256" key="3">
    <source>
        <dbReference type="ARBA" id="ARBA00023163"/>
    </source>
</evidence>
<protein>
    <submittedName>
        <fullName evidence="5">Helix-turn-helix domain-containing protein</fullName>
    </submittedName>
</protein>
<proteinExistence type="predicted"/>
<dbReference type="PANTHER" id="PTHR47894:SF1">
    <property type="entry name" value="HTH-TYPE TRANSCRIPTIONAL REGULATOR VQSM"/>
    <property type="match status" value="1"/>
</dbReference>
<dbReference type="PROSITE" id="PS01124">
    <property type="entry name" value="HTH_ARAC_FAMILY_2"/>
    <property type="match status" value="1"/>
</dbReference>